<dbReference type="Proteomes" id="UP000176650">
    <property type="component" value="Unassembled WGS sequence"/>
</dbReference>
<dbReference type="AlphaFoldDB" id="A0A1F5BVL5"/>
<evidence type="ECO:0000313" key="2">
    <source>
        <dbReference type="Proteomes" id="UP000176650"/>
    </source>
</evidence>
<proteinExistence type="predicted"/>
<name>A0A1F5BVL5_9BACT</name>
<dbReference type="InterPro" id="IPR029063">
    <property type="entry name" value="SAM-dependent_MTases_sf"/>
</dbReference>
<dbReference type="Gene3D" id="3.40.50.150">
    <property type="entry name" value="Vaccinia Virus protein VP39"/>
    <property type="match status" value="1"/>
</dbReference>
<sequence>MFYFHGVRKPDFTRMKKMDYDAYWRSRGFTMRNKLFEREVIFFNWIREGSKVLDIGCGTSRLLLELKNKKNCTSHAMDVSPLVIEGLEKHGIKGWTGDLEDKNFTLPERYNYIVLSEVLEHLREPEELLEKLSPKTDYFIVSIPNSAFYRYRLSLLLDGRFFTQWECHPSEHLRYWSHTDFLAWLAALDFKVVRSEASNGLDLGPLKLFRYFPNLFGHQICYLIKAKK</sequence>
<dbReference type="CDD" id="cd02440">
    <property type="entry name" value="AdoMet_MTases"/>
    <property type="match status" value="1"/>
</dbReference>
<dbReference type="PANTHER" id="PTHR43861">
    <property type="entry name" value="TRANS-ACONITATE 2-METHYLTRANSFERASE-RELATED"/>
    <property type="match status" value="1"/>
</dbReference>
<dbReference type="Pfam" id="PF07021">
    <property type="entry name" value="MetW"/>
    <property type="match status" value="1"/>
</dbReference>
<accession>A0A1F5BVL5</accession>
<comment type="caution">
    <text evidence="1">The sequence shown here is derived from an EMBL/GenBank/DDBJ whole genome shotgun (WGS) entry which is preliminary data.</text>
</comment>
<dbReference type="InterPro" id="IPR010743">
    <property type="entry name" value="Methionine_synth_MetW"/>
</dbReference>
<dbReference type="SUPFAM" id="SSF53335">
    <property type="entry name" value="S-adenosyl-L-methionine-dependent methyltransferases"/>
    <property type="match status" value="1"/>
</dbReference>
<protein>
    <recommendedName>
        <fullName evidence="3">Methyltransferase domain-containing protein</fullName>
    </recommendedName>
</protein>
<reference evidence="1 2" key="1">
    <citation type="journal article" date="2016" name="Nat. Commun.">
        <title>Thousands of microbial genomes shed light on interconnected biogeochemical processes in an aquifer system.</title>
        <authorList>
            <person name="Anantharaman K."/>
            <person name="Brown C.T."/>
            <person name="Hug L.A."/>
            <person name="Sharon I."/>
            <person name="Castelle C.J."/>
            <person name="Probst A.J."/>
            <person name="Thomas B.C."/>
            <person name="Singh A."/>
            <person name="Wilkins M.J."/>
            <person name="Karaoz U."/>
            <person name="Brodie E.L."/>
            <person name="Williams K.H."/>
            <person name="Hubbard S.S."/>
            <person name="Banfield J.F."/>
        </authorList>
    </citation>
    <scope>NUCLEOTIDE SEQUENCE [LARGE SCALE GENOMIC DNA]</scope>
</reference>
<evidence type="ECO:0000313" key="1">
    <source>
        <dbReference type="EMBL" id="OGD34649.1"/>
    </source>
</evidence>
<dbReference type="EMBL" id="MEYS01000001">
    <property type="protein sequence ID" value="OGD34649.1"/>
    <property type="molecule type" value="Genomic_DNA"/>
</dbReference>
<gene>
    <name evidence="1" type="ORF">A2988_04065</name>
</gene>
<evidence type="ECO:0008006" key="3">
    <source>
        <dbReference type="Google" id="ProtNLM"/>
    </source>
</evidence>
<organism evidence="1 2">
    <name type="scientific">Candidatus Azambacteria bacterium RIFCSPLOWO2_01_FULL_46_25</name>
    <dbReference type="NCBI Taxonomy" id="1797298"/>
    <lineage>
        <taxon>Bacteria</taxon>
        <taxon>Candidatus Azamiibacteriota</taxon>
    </lineage>
</organism>
<dbReference type="STRING" id="1797298.A2988_04065"/>